<gene>
    <name evidence="1" type="ORF">OGAPHI_000931</name>
</gene>
<organism evidence="1 2">
    <name type="scientific">Ogataea philodendri</name>
    <dbReference type="NCBI Taxonomy" id="1378263"/>
    <lineage>
        <taxon>Eukaryota</taxon>
        <taxon>Fungi</taxon>
        <taxon>Dikarya</taxon>
        <taxon>Ascomycota</taxon>
        <taxon>Saccharomycotina</taxon>
        <taxon>Pichiomycetes</taxon>
        <taxon>Pichiales</taxon>
        <taxon>Pichiaceae</taxon>
        <taxon>Ogataea</taxon>
    </lineage>
</organism>
<keyword evidence="2" id="KW-1185">Reference proteome</keyword>
<reference evidence="1" key="2">
    <citation type="submission" date="2021-01" db="EMBL/GenBank/DDBJ databases">
        <authorList>
            <person name="Schikora-Tamarit M.A."/>
        </authorList>
    </citation>
    <scope>NUCLEOTIDE SEQUENCE</scope>
    <source>
        <strain evidence="1">CBS6075</strain>
    </source>
</reference>
<dbReference type="GeneID" id="70232899"/>
<protein>
    <submittedName>
        <fullName evidence="1">Uncharacterized protein</fullName>
    </submittedName>
</protein>
<comment type="caution">
    <text evidence="1">The sequence shown here is derived from an EMBL/GenBank/DDBJ whole genome shotgun (WGS) entry which is preliminary data.</text>
</comment>
<proteinExistence type="predicted"/>
<sequence length="106" mass="12021">MWWFRCLTNFLEREFMVGLICSKLLWIELRIKGGRYRSSRRKLSYSLSQVSWAKSCSKASRSSKVLTGVSSGPSTEPLLDEGGDRCSRWEGAVSIIFECFLVMVAG</sequence>
<dbReference type="Proteomes" id="UP000769157">
    <property type="component" value="Unassembled WGS sequence"/>
</dbReference>
<evidence type="ECO:0000313" key="2">
    <source>
        <dbReference type="Proteomes" id="UP000769157"/>
    </source>
</evidence>
<name>A0A9P8T9U7_9ASCO</name>
<dbReference type="RefSeq" id="XP_046063841.1">
    <property type="nucleotide sequence ID" value="XM_046209080.1"/>
</dbReference>
<dbReference type="EMBL" id="JAEUBE010000087">
    <property type="protein sequence ID" value="KAH3670416.1"/>
    <property type="molecule type" value="Genomic_DNA"/>
</dbReference>
<evidence type="ECO:0000313" key="1">
    <source>
        <dbReference type="EMBL" id="KAH3670416.1"/>
    </source>
</evidence>
<dbReference type="AlphaFoldDB" id="A0A9P8T9U7"/>
<accession>A0A9P8T9U7</accession>
<reference evidence="1" key="1">
    <citation type="journal article" date="2021" name="Open Biol.">
        <title>Shared evolutionary footprints suggest mitochondrial oxidative damage underlies multiple complex I losses in fungi.</title>
        <authorList>
            <person name="Schikora-Tamarit M.A."/>
            <person name="Marcet-Houben M."/>
            <person name="Nosek J."/>
            <person name="Gabaldon T."/>
        </authorList>
    </citation>
    <scope>NUCLEOTIDE SEQUENCE</scope>
    <source>
        <strain evidence="1">CBS6075</strain>
    </source>
</reference>